<feature type="transmembrane region" description="Helical" evidence="7">
    <location>
        <begin position="450"/>
        <end position="469"/>
    </location>
</feature>
<proteinExistence type="inferred from homology"/>
<feature type="region of interest" description="Disordered" evidence="6">
    <location>
        <begin position="768"/>
        <end position="796"/>
    </location>
</feature>
<feature type="compositionally biased region" description="Basic and acidic residues" evidence="6">
    <location>
        <begin position="768"/>
        <end position="780"/>
    </location>
</feature>
<keyword evidence="3 7" id="KW-0812">Transmembrane</keyword>
<feature type="compositionally biased region" description="Polar residues" evidence="6">
    <location>
        <begin position="691"/>
        <end position="707"/>
    </location>
</feature>
<dbReference type="OMA" id="AYERVHI"/>
<dbReference type="Gene3D" id="1.10.287.70">
    <property type="match status" value="1"/>
</dbReference>
<dbReference type="Pfam" id="PF20519">
    <property type="entry name" value="Polycystin_dom"/>
    <property type="match status" value="1"/>
</dbReference>
<organism evidence="10">
    <name type="scientific">Guillardia theta (strain CCMP2712)</name>
    <name type="common">Cryptophyte</name>
    <dbReference type="NCBI Taxonomy" id="905079"/>
    <lineage>
        <taxon>Eukaryota</taxon>
        <taxon>Cryptophyceae</taxon>
        <taxon>Pyrenomonadales</taxon>
        <taxon>Geminigeraceae</taxon>
        <taxon>Guillardia</taxon>
    </lineage>
</organism>
<reference evidence="11" key="3">
    <citation type="submission" date="2016-03" db="UniProtKB">
        <authorList>
            <consortium name="EnsemblProtists"/>
        </authorList>
    </citation>
    <scope>IDENTIFICATION</scope>
</reference>
<sequence length="939" mass="106360">MAKEEESNGGSQRKPGTYELQKQKSMALLQQGGNTLAKRLSIAAGVRYKESLDMDQVSKLFRKSKAHEFWIYIVFLTVFSASSLQQRPVEETYDLIHQVYDGTVTGSSYISTTYFKNIGGQWRADGKDADIGSIDDFWAWMTEVPPQFLFQYNWYNGSSFEPDFQGVKWRVLQNNLIVQPPRLRQIRIEPKKCEVPRRMSSQEYGGVISQGSYNGTNLYMTDGISTCYPRMPSATISKETIQGLKIDNGTISVVPLPYKSAKELNSKSFTSRGSTTPITYEGGGYVQDFPLNISNDEFKSMLAALKAMRWTDRQTRAVVFDWVIYNQELNTFLSVRLVFEFQPHGFVVGYQSLRAMRMGYVRANDVFLLIMDAVVYGIVFFSIFNSCYKVYLLSWDFFGYFWNVVDLMNYLFFLVSLYYKVIFFLETQTFVSTPVSSAVEYVDFDYVGSIYNLIASWNGFNALFTWMKIFSFLKFLSSAAEQLIETIAKAGANLSIFAGLLFVVLWAYAQTMYVSFGAYISDYKALYSACVNTFKALLGGFDIDQLNASNAYLGPLIYITFLFVAFFVMLNMFLAIIAKTYDDVSNQETVDPMAFEFREGILFSLRVPLRLLGFSSILDRHFRKDKDQVSGFSSLKQDDDRQSSVIASSLIAGGKTKSQGSLSSDPPAQKLNGKSPSEVIFKDVSKDENPPLQSLGSNRRANYNNDGASAAVDSKGRQATKVTMLVPDEVLLGLLSSVRDLSNNVRELGGRLDDLSKFGAEAARQLENELEETRRGHALREEEEEEEPRERAPRNYHSHSLPLAHREPYHPLQQSPIRAEMSWNPPDHFRTSKWPEDDRRSLRSPMVDWSGMSPTSRMLAATADMISAVAVQRDTSLRGDARMATPDLGTRSYTRRKPAKGGWENSPVEQEGVKKLRFHAAHEEEEEDDSTPRLPAYVK</sequence>
<evidence type="ECO:0000256" key="4">
    <source>
        <dbReference type="ARBA" id="ARBA00022989"/>
    </source>
</evidence>
<feature type="domain" description="Polycystin cation channel PKD1/PKD2" evidence="8">
    <location>
        <begin position="360"/>
        <end position="584"/>
    </location>
</feature>
<feature type="region of interest" description="Disordered" evidence="6">
    <location>
        <begin position="879"/>
        <end position="939"/>
    </location>
</feature>
<dbReference type="EMBL" id="JH993037">
    <property type="protein sequence ID" value="EKX39750.1"/>
    <property type="molecule type" value="Genomic_DNA"/>
</dbReference>
<protein>
    <submittedName>
        <fullName evidence="10 11">Uncharacterized protein</fullName>
    </submittedName>
</protein>
<dbReference type="OrthoDB" id="444119at2759"/>
<dbReference type="Pfam" id="PF08016">
    <property type="entry name" value="PKD_channel"/>
    <property type="match status" value="1"/>
</dbReference>
<evidence type="ECO:0000256" key="1">
    <source>
        <dbReference type="ARBA" id="ARBA00004141"/>
    </source>
</evidence>
<evidence type="ECO:0000256" key="5">
    <source>
        <dbReference type="ARBA" id="ARBA00023136"/>
    </source>
</evidence>
<reference evidence="10 12" key="1">
    <citation type="journal article" date="2012" name="Nature">
        <title>Algal genomes reveal evolutionary mosaicism and the fate of nucleomorphs.</title>
        <authorList>
            <consortium name="DOE Joint Genome Institute"/>
            <person name="Curtis B.A."/>
            <person name="Tanifuji G."/>
            <person name="Burki F."/>
            <person name="Gruber A."/>
            <person name="Irimia M."/>
            <person name="Maruyama S."/>
            <person name="Arias M.C."/>
            <person name="Ball S.G."/>
            <person name="Gile G.H."/>
            <person name="Hirakawa Y."/>
            <person name="Hopkins J.F."/>
            <person name="Kuo A."/>
            <person name="Rensing S.A."/>
            <person name="Schmutz J."/>
            <person name="Symeonidi A."/>
            <person name="Elias M."/>
            <person name="Eveleigh R.J."/>
            <person name="Herman E.K."/>
            <person name="Klute M.J."/>
            <person name="Nakayama T."/>
            <person name="Obornik M."/>
            <person name="Reyes-Prieto A."/>
            <person name="Armbrust E.V."/>
            <person name="Aves S.J."/>
            <person name="Beiko R.G."/>
            <person name="Coutinho P."/>
            <person name="Dacks J.B."/>
            <person name="Durnford D.G."/>
            <person name="Fast N.M."/>
            <person name="Green B.R."/>
            <person name="Grisdale C.J."/>
            <person name="Hempel F."/>
            <person name="Henrissat B."/>
            <person name="Hoppner M.P."/>
            <person name="Ishida K."/>
            <person name="Kim E."/>
            <person name="Koreny L."/>
            <person name="Kroth P.G."/>
            <person name="Liu Y."/>
            <person name="Malik S.B."/>
            <person name="Maier U.G."/>
            <person name="McRose D."/>
            <person name="Mock T."/>
            <person name="Neilson J.A."/>
            <person name="Onodera N.T."/>
            <person name="Poole A.M."/>
            <person name="Pritham E.J."/>
            <person name="Richards T.A."/>
            <person name="Rocap G."/>
            <person name="Roy S.W."/>
            <person name="Sarai C."/>
            <person name="Schaack S."/>
            <person name="Shirato S."/>
            <person name="Slamovits C.H."/>
            <person name="Spencer D.F."/>
            <person name="Suzuki S."/>
            <person name="Worden A.Z."/>
            <person name="Zauner S."/>
            <person name="Barry K."/>
            <person name="Bell C."/>
            <person name="Bharti A.K."/>
            <person name="Crow J.A."/>
            <person name="Grimwood J."/>
            <person name="Kramer R."/>
            <person name="Lindquist E."/>
            <person name="Lucas S."/>
            <person name="Salamov A."/>
            <person name="McFadden G.I."/>
            <person name="Lane C.E."/>
            <person name="Keeling P.J."/>
            <person name="Gray M.W."/>
            <person name="Grigoriev I.V."/>
            <person name="Archibald J.M."/>
        </authorList>
    </citation>
    <scope>NUCLEOTIDE SEQUENCE</scope>
    <source>
        <strain evidence="10 12">CCMP2712</strain>
    </source>
</reference>
<feature type="compositionally biased region" description="Basic and acidic residues" evidence="6">
    <location>
        <begin position="680"/>
        <end position="689"/>
    </location>
</feature>
<feature type="domain" description="Polycystin" evidence="9">
    <location>
        <begin position="131"/>
        <end position="358"/>
    </location>
</feature>
<dbReference type="HOGENOM" id="CLU_312495_0_0_1"/>
<feature type="transmembrane region" description="Helical" evidence="7">
    <location>
        <begin position="366"/>
        <end position="388"/>
    </location>
</feature>
<evidence type="ECO:0000313" key="10">
    <source>
        <dbReference type="EMBL" id="EKX39750.1"/>
    </source>
</evidence>
<evidence type="ECO:0000256" key="2">
    <source>
        <dbReference type="ARBA" id="ARBA00007200"/>
    </source>
</evidence>
<comment type="subcellular location">
    <subcellularLocation>
        <location evidence="1">Membrane</location>
        <topology evidence="1">Multi-pass membrane protein</topology>
    </subcellularLocation>
</comment>
<dbReference type="PaxDb" id="55529-EKX39750"/>
<gene>
    <name evidence="10" type="ORF">GUITHDRAFT_114246</name>
</gene>
<feature type="transmembrane region" description="Helical" evidence="7">
    <location>
        <begin position="490"/>
        <end position="509"/>
    </location>
</feature>
<dbReference type="AlphaFoldDB" id="L1IV88"/>
<evidence type="ECO:0000313" key="11">
    <source>
        <dbReference type="EnsemblProtists" id="EKX39750"/>
    </source>
</evidence>
<reference evidence="12" key="2">
    <citation type="submission" date="2012-11" db="EMBL/GenBank/DDBJ databases">
        <authorList>
            <person name="Kuo A."/>
            <person name="Curtis B.A."/>
            <person name="Tanifuji G."/>
            <person name="Burki F."/>
            <person name="Gruber A."/>
            <person name="Irimia M."/>
            <person name="Maruyama S."/>
            <person name="Arias M.C."/>
            <person name="Ball S.G."/>
            <person name="Gile G.H."/>
            <person name="Hirakawa Y."/>
            <person name="Hopkins J.F."/>
            <person name="Rensing S.A."/>
            <person name="Schmutz J."/>
            <person name="Symeonidi A."/>
            <person name="Elias M."/>
            <person name="Eveleigh R.J."/>
            <person name="Herman E.K."/>
            <person name="Klute M.J."/>
            <person name="Nakayama T."/>
            <person name="Obornik M."/>
            <person name="Reyes-Prieto A."/>
            <person name="Armbrust E.V."/>
            <person name="Aves S.J."/>
            <person name="Beiko R.G."/>
            <person name="Coutinho P."/>
            <person name="Dacks J.B."/>
            <person name="Durnford D.G."/>
            <person name="Fast N.M."/>
            <person name="Green B.R."/>
            <person name="Grisdale C."/>
            <person name="Hempe F."/>
            <person name="Henrissat B."/>
            <person name="Hoppner M.P."/>
            <person name="Ishida K.-I."/>
            <person name="Kim E."/>
            <person name="Koreny L."/>
            <person name="Kroth P.G."/>
            <person name="Liu Y."/>
            <person name="Malik S.-B."/>
            <person name="Maier U.G."/>
            <person name="McRose D."/>
            <person name="Mock T."/>
            <person name="Neilson J.A."/>
            <person name="Onodera N.T."/>
            <person name="Poole A.M."/>
            <person name="Pritham E.J."/>
            <person name="Richards T.A."/>
            <person name="Rocap G."/>
            <person name="Roy S.W."/>
            <person name="Sarai C."/>
            <person name="Schaack S."/>
            <person name="Shirato S."/>
            <person name="Slamovits C.H."/>
            <person name="Spencer D.F."/>
            <person name="Suzuki S."/>
            <person name="Worden A.Z."/>
            <person name="Zauner S."/>
            <person name="Barry K."/>
            <person name="Bell C."/>
            <person name="Bharti A.K."/>
            <person name="Crow J.A."/>
            <person name="Grimwood J."/>
            <person name="Kramer R."/>
            <person name="Lindquist E."/>
            <person name="Lucas S."/>
            <person name="Salamov A."/>
            <person name="McFadden G.I."/>
            <person name="Lane C.E."/>
            <person name="Keeling P.J."/>
            <person name="Gray M.W."/>
            <person name="Grigoriev I.V."/>
            <person name="Archibald J.M."/>
        </authorList>
    </citation>
    <scope>NUCLEOTIDE SEQUENCE</scope>
    <source>
        <strain evidence="12">CCMP2712</strain>
    </source>
</reference>
<dbReference type="Proteomes" id="UP000011087">
    <property type="component" value="Unassembled WGS sequence"/>
</dbReference>
<feature type="transmembrane region" description="Helical" evidence="7">
    <location>
        <begin position="556"/>
        <end position="578"/>
    </location>
</feature>
<evidence type="ECO:0000256" key="6">
    <source>
        <dbReference type="SAM" id="MobiDB-lite"/>
    </source>
</evidence>
<dbReference type="eggNOG" id="KOG3599">
    <property type="taxonomic scope" value="Eukaryota"/>
</dbReference>
<dbReference type="GO" id="GO:0016020">
    <property type="term" value="C:membrane"/>
    <property type="evidence" value="ECO:0007669"/>
    <property type="project" value="UniProtKB-SubCell"/>
</dbReference>
<dbReference type="PANTHER" id="PTHR10877:SF183">
    <property type="entry name" value="AT14535P-RELATED"/>
    <property type="match status" value="1"/>
</dbReference>
<dbReference type="InterPro" id="IPR013122">
    <property type="entry name" value="PKD1_2_channel"/>
</dbReference>
<dbReference type="InterPro" id="IPR051223">
    <property type="entry name" value="Polycystin"/>
</dbReference>
<keyword evidence="5 7" id="KW-0472">Membrane</keyword>
<accession>L1IV88</accession>
<dbReference type="RefSeq" id="XP_005826730.1">
    <property type="nucleotide sequence ID" value="XM_005826673.1"/>
</dbReference>
<dbReference type="EnsemblProtists" id="EKX39750">
    <property type="protein sequence ID" value="EKX39750"/>
    <property type="gene ID" value="GUITHDRAFT_114246"/>
</dbReference>
<dbReference type="InterPro" id="IPR046791">
    <property type="entry name" value="Polycystin_dom"/>
</dbReference>
<dbReference type="GeneID" id="17296423"/>
<evidence type="ECO:0000259" key="8">
    <source>
        <dbReference type="Pfam" id="PF08016"/>
    </source>
</evidence>
<evidence type="ECO:0000256" key="7">
    <source>
        <dbReference type="SAM" id="Phobius"/>
    </source>
</evidence>
<feature type="region of interest" description="Disordered" evidence="6">
    <location>
        <begin position="655"/>
        <end position="717"/>
    </location>
</feature>
<keyword evidence="4 7" id="KW-1133">Transmembrane helix</keyword>
<comment type="similarity">
    <text evidence="2">Belongs to the polycystin family.</text>
</comment>
<name>L1IV88_GUITC</name>
<dbReference type="PANTHER" id="PTHR10877">
    <property type="entry name" value="POLYCYSTIN FAMILY MEMBER"/>
    <property type="match status" value="1"/>
</dbReference>
<evidence type="ECO:0000313" key="12">
    <source>
        <dbReference type="Proteomes" id="UP000011087"/>
    </source>
</evidence>
<evidence type="ECO:0000256" key="3">
    <source>
        <dbReference type="ARBA" id="ARBA00022692"/>
    </source>
</evidence>
<evidence type="ECO:0000259" key="9">
    <source>
        <dbReference type="Pfam" id="PF20519"/>
    </source>
</evidence>
<keyword evidence="12" id="KW-1185">Reference proteome</keyword>
<feature type="compositionally biased region" description="Polar residues" evidence="6">
    <location>
        <begin position="656"/>
        <end position="666"/>
    </location>
</feature>
<dbReference type="KEGG" id="gtt:GUITHDRAFT_114246"/>